<sequence>MHDFGRLSLSYDLIIQKENSETQQKKTGCISYHVAYI</sequence>
<dbReference type="Proteomes" id="UP000002878">
    <property type="component" value="Chromosome"/>
</dbReference>
<dbReference type="PATRIC" id="fig|1126211.3.peg.3772"/>
<gene>
    <name evidence="1" type="ORF">MUS_3964</name>
</gene>
<accession>I2CAZ3</accession>
<evidence type="ECO:0000313" key="2">
    <source>
        <dbReference type="Proteomes" id="UP000002878"/>
    </source>
</evidence>
<reference evidence="1 2" key="1">
    <citation type="journal article" date="2012" name="J. Biotechnol.">
        <title>Genome sequence of the plant growth promoting strain Bacillus amyloliquefaciens subsp. plantarum B9601-Y2 and expression of mersacidin and other secondary metabolites.</title>
        <authorList>
            <person name="He P."/>
            <person name="Hao K."/>
            <person name="Blom J."/>
            <person name="Ruckert C."/>
            <person name="Vater J."/>
            <person name="Mao Z."/>
            <person name="Wu Y."/>
            <person name="Hou M."/>
            <person name="He P."/>
            <person name="He Y."/>
            <person name="Borriss R."/>
        </authorList>
    </citation>
    <scope>NUCLEOTIDE SEQUENCE [LARGE SCALE GENOMIC DNA]</scope>
    <source>
        <strain evidence="1">Y2</strain>
    </source>
</reference>
<name>I2CAZ3_BACAY</name>
<dbReference type="AlphaFoldDB" id="I2CAZ3"/>
<dbReference type="KEGG" id="bqy:MUS_3964"/>
<dbReference type="EMBL" id="CP003332">
    <property type="protein sequence ID" value="AFJ63817.1"/>
    <property type="molecule type" value="Genomic_DNA"/>
</dbReference>
<evidence type="ECO:0000313" key="1">
    <source>
        <dbReference type="EMBL" id="AFJ63817.1"/>
    </source>
</evidence>
<proteinExistence type="predicted"/>
<protein>
    <submittedName>
        <fullName evidence="1">Uncharacterized protein</fullName>
    </submittedName>
</protein>
<organism evidence="1 2">
    <name type="scientific">Bacillus amyloliquefaciens (strain Y2)</name>
    <name type="common">Bacillus amyloliquefaciens subsp. plantarum (strain B9601-Y2)</name>
    <dbReference type="NCBI Taxonomy" id="1155777"/>
    <lineage>
        <taxon>Bacteria</taxon>
        <taxon>Bacillati</taxon>
        <taxon>Bacillota</taxon>
        <taxon>Bacilli</taxon>
        <taxon>Bacillales</taxon>
        <taxon>Bacillaceae</taxon>
        <taxon>Bacillus</taxon>
        <taxon>Bacillus amyloliquefaciens group</taxon>
    </lineage>
</organism>
<dbReference type="HOGENOM" id="CLU_3339495_0_0_9"/>